<keyword evidence="3" id="KW-0862">Zinc</keyword>
<keyword evidence="2 4" id="KW-0863">Zinc-finger</keyword>
<dbReference type="EMBL" id="DP000011">
    <property type="protein sequence ID" value="ABA98179.1"/>
    <property type="molecule type" value="Genomic_DNA"/>
</dbReference>
<evidence type="ECO:0000256" key="3">
    <source>
        <dbReference type="ARBA" id="ARBA00022833"/>
    </source>
</evidence>
<dbReference type="InterPro" id="IPR006564">
    <property type="entry name" value="Znf_PMZ"/>
</dbReference>
<gene>
    <name evidence="7" type="ordered locus">LOC_Os12g28119</name>
    <name evidence="8" type="ordered locus">LOC_Os12g28159</name>
</gene>
<reference evidence="8" key="2">
    <citation type="submission" date="2005-04" db="EMBL/GenBank/DDBJ databases">
        <authorList>
            <person name="Buell C.R."/>
            <person name="Wing R.A."/>
            <person name="McCombie W.A."/>
            <person name="Ouyang S."/>
        </authorList>
    </citation>
    <scope>NUCLEOTIDE SEQUENCE</scope>
</reference>
<dbReference type="PROSITE" id="PS50966">
    <property type="entry name" value="ZF_SWIM"/>
    <property type="match status" value="1"/>
</dbReference>
<dbReference type="SMART" id="SM00575">
    <property type="entry name" value="ZnF_PMZ"/>
    <property type="match status" value="1"/>
</dbReference>
<evidence type="ECO:0000256" key="2">
    <source>
        <dbReference type="ARBA" id="ARBA00022771"/>
    </source>
</evidence>
<dbReference type="PANTHER" id="PTHR31973">
    <property type="entry name" value="POLYPROTEIN, PUTATIVE-RELATED"/>
    <property type="match status" value="1"/>
</dbReference>
<dbReference type="EMBL" id="DP000011">
    <property type="protein sequence ID" value="ABA98175.1"/>
    <property type="molecule type" value="Genomic_DNA"/>
</dbReference>
<sequence>MRLKEEPALSLAVVELEIDHAIKSVYIVAPDGIVEPVPVQGDYIVGEDKFYELLGLRAEDEVADEARQAAARGGGPDVAGAAAGGVGGAAAAAAAPGASPVADEDDITGAAIPVDDQVPGERVMAYDPNNSCMKAGTVYPNMKEFRLAMRQFAINAEFELKLVTVLQDLHTCTSSSRRKTTTPTAKWVASNAIPILKKNPGLEKVVHTVFEHAEQRECFWHLMKNFVKRFGGDVHSHIYPAARAYRKEIWQSHTKEVIEACSDVLPWLEAYHPLKWMRSGFNPAIKQDRVLVMVLWNKRRRIAEKMTGNILPAVTQKLKARTRGLGHLSVVKSDSFCAEIVDNSTTHEKHVVKAYNQYCSCEEWQHTGKPCQHALALITSQQNRDVNIEDFVNPYFSVELFRKAYRRIIEPLGDKSYWPQVELPWVLGAPLPKKTNGRYIKLRIKSCLEGGGKSKAKTTPTDNDSGKRVLRKPRRNTTKYGNTSDIPSPKRPTVQTILEESLGRITRSRLASLMKGGAQNIPASNSQPADIPSSSSQPADIRASSSQPTADIGASSSQPAASSSQATSNAAPSWQPRMSPRKKLTPKKKLKT</sequence>
<evidence type="ECO:0000259" key="6">
    <source>
        <dbReference type="PROSITE" id="PS50966"/>
    </source>
</evidence>
<name>Q2QRB3_ORYSJ</name>
<feature type="region of interest" description="Disordered" evidence="5">
    <location>
        <begin position="518"/>
        <end position="592"/>
    </location>
</feature>
<proteinExistence type="predicted"/>
<evidence type="ECO:0000256" key="1">
    <source>
        <dbReference type="ARBA" id="ARBA00022723"/>
    </source>
</evidence>
<dbReference type="InterPro" id="IPR007527">
    <property type="entry name" value="Znf_SWIM"/>
</dbReference>
<feature type="domain" description="SWIM-type" evidence="6">
    <location>
        <begin position="350"/>
        <end position="382"/>
    </location>
</feature>
<dbReference type="AlphaFoldDB" id="Q2QRB3"/>
<accession>Q2QRB3</accession>
<protein>
    <submittedName>
        <fullName evidence="8">Transposon protein, putative, Mutator sub-class</fullName>
    </submittedName>
</protein>
<evidence type="ECO:0000313" key="8">
    <source>
        <dbReference type="EMBL" id="ABA98179.1"/>
    </source>
</evidence>
<evidence type="ECO:0000256" key="4">
    <source>
        <dbReference type="PROSITE-ProRule" id="PRU00325"/>
    </source>
</evidence>
<evidence type="ECO:0000256" key="5">
    <source>
        <dbReference type="SAM" id="MobiDB-lite"/>
    </source>
</evidence>
<feature type="compositionally biased region" description="Basic residues" evidence="5">
    <location>
        <begin position="579"/>
        <end position="592"/>
    </location>
</feature>
<reference evidence="8" key="3">
    <citation type="submission" date="2006-01" db="EMBL/GenBank/DDBJ databases">
        <authorList>
            <person name="Buell R."/>
        </authorList>
    </citation>
    <scope>NUCLEOTIDE SEQUENCE</scope>
</reference>
<dbReference type="PANTHER" id="PTHR31973:SF195">
    <property type="entry name" value="MUDR FAMILY TRANSPOSASE"/>
    <property type="match status" value="1"/>
</dbReference>
<feature type="region of interest" description="Disordered" evidence="5">
    <location>
        <begin position="451"/>
        <end position="495"/>
    </location>
</feature>
<keyword evidence="1" id="KW-0479">Metal-binding</keyword>
<reference evidence="8" key="1">
    <citation type="journal article" date="2005" name="BMC Biol.">
        <title>The sequence of rice chromosomes 11 and 12, rich in disease resistance genes and recent gene duplications.</title>
        <authorList>
            <consortium name="The rice chromosomes 11 and 12 sequencing consortia"/>
        </authorList>
    </citation>
    <scope>NUCLEOTIDE SEQUENCE [LARGE SCALE GENOMIC DNA]</scope>
</reference>
<evidence type="ECO:0000313" key="7">
    <source>
        <dbReference type="EMBL" id="ABA98175.1"/>
    </source>
</evidence>
<feature type="compositionally biased region" description="Basic residues" evidence="5">
    <location>
        <begin position="468"/>
        <end position="477"/>
    </location>
</feature>
<feature type="compositionally biased region" description="Low complexity" evidence="5">
    <location>
        <begin position="554"/>
        <end position="573"/>
    </location>
</feature>
<feature type="compositionally biased region" description="Polar residues" evidence="5">
    <location>
        <begin position="521"/>
        <end position="549"/>
    </location>
</feature>
<dbReference type="GO" id="GO:0008270">
    <property type="term" value="F:zinc ion binding"/>
    <property type="evidence" value="ECO:0007669"/>
    <property type="project" value="UniProtKB-KW"/>
</dbReference>
<dbReference type="Pfam" id="PF04434">
    <property type="entry name" value="SWIM"/>
    <property type="match status" value="1"/>
</dbReference>
<organism evidence="8">
    <name type="scientific">Oryza sativa subsp. japonica</name>
    <name type="common">Rice</name>
    <dbReference type="NCBI Taxonomy" id="39947"/>
    <lineage>
        <taxon>Eukaryota</taxon>
        <taxon>Viridiplantae</taxon>
        <taxon>Streptophyta</taxon>
        <taxon>Embryophyta</taxon>
        <taxon>Tracheophyta</taxon>
        <taxon>Spermatophyta</taxon>
        <taxon>Magnoliopsida</taxon>
        <taxon>Liliopsida</taxon>
        <taxon>Poales</taxon>
        <taxon>Poaceae</taxon>
        <taxon>BOP clade</taxon>
        <taxon>Oryzoideae</taxon>
        <taxon>Oryzeae</taxon>
        <taxon>Oryzinae</taxon>
        <taxon>Oryza</taxon>
        <taxon>Oryza sativa</taxon>
    </lineage>
</organism>